<dbReference type="OrthoDB" id="2991872at2759"/>
<dbReference type="PROSITE" id="PS50048">
    <property type="entry name" value="ZN2_CY6_FUNGAL_2"/>
    <property type="match status" value="1"/>
</dbReference>
<reference evidence="4" key="1">
    <citation type="journal article" date="2020" name="Stud. Mycol.">
        <title>101 Dothideomycetes genomes: a test case for predicting lifestyles and emergence of pathogens.</title>
        <authorList>
            <person name="Haridas S."/>
            <person name="Albert R."/>
            <person name="Binder M."/>
            <person name="Bloem J."/>
            <person name="Labutti K."/>
            <person name="Salamov A."/>
            <person name="Andreopoulos B."/>
            <person name="Baker S."/>
            <person name="Barry K."/>
            <person name="Bills G."/>
            <person name="Bluhm B."/>
            <person name="Cannon C."/>
            <person name="Castanera R."/>
            <person name="Culley D."/>
            <person name="Daum C."/>
            <person name="Ezra D."/>
            <person name="Gonzalez J."/>
            <person name="Henrissat B."/>
            <person name="Kuo A."/>
            <person name="Liang C."/>
            <person name="Lipzen A."/>
            <person name="Lutzoni F."/>
            <person name="Magnuson J."/>
            <person name="Mondo S."/>
            <person name="Nolan M."/>
            <person name="Ohm R."/>
            <person name="Pangilinan J."/>
            <person name="Park H.-J."/>
            <person name="Ramirez L."/>
            <person name="Alfaro M."/>
            <person name="Sun H."/>
            <person name="Tritt A."/>
            <person name="Yoshinaga Y."/>
            <person name="Zwiers L.-H."/>
            <person name="Turgeon B."/>
            <person name="Goodwin S."/>
            <person name="Spatafora J."/>
            <person name="Crous P."/>
            <person name="Grigoriev I."/>
        </authorList>
    </citation>
    <scope>NUCLEOTIDE SEQUENCE</scope>
    <source>
        <strain evidence="4">CBS 269.34</strain>
    </source>
</reference>
<evidence type="ECO:0000313" key="5">
    <source>
        <dbReference type="Proteomes" id="UP000799750"/>
    </source>
</evidence>
<dbReference type="AlphaFoldDB" id="A0A6A6QBB0"/>
<dbReference type="Gene3D" id="4.10.240.10">
    <property type="entry name" value="Zn(2)-C6 fungal-type DNA-binding domain"/>
    <property type="match status" value="1"/>
</dbReference>
<dbReference type="Proteomes" id="UP000799750">
    <property type="component" value="Unassembled WGS sequence"/>
</dbReference>
<protein>
    <recommendedName>
        <fullName evidence="3">Zn(2)-C6 fungal-type domain-containing protein</fullName>
    </recommendedName>
</protein>
<organism evidence="4 5">
    <name type="scientific">Lophium mytilinum</name>
    <dbReference type="NCBI Taxonomy" id="390894"/>
    <lineage>
        <taxon>Eukaryota</taxon>
        <taxon>Fungi</taxon>
        <taxon>Dikarya</taxon>
        <taxon>Ascomycota</taxon>
        <taxon>Pezizomycotina</taxon>
        <taxon>Dothideomycetes</taxon>
        <taxon>Pleosporomycetidae</taxon>
        <taxon>Mytilinidiales</taxon>
        <taxon>Mytilinidiaceae</taxon>
        <taxon>Lophium</taxon>
    </lineage>
</organism>
<feature type="compositionally biased region" description="Low complexity" evidence="2">
    <location>
        <begin position="564"/>
        <end position="579"/>
    </location>
</feature>
<dbReference type="SUPFAM" id="SSF57701">
    <property type="entry name" value="Zn2/Cys6 DNA-binding domain"/>
    <property type="match status" value="1"/>
</dbReference>
<dbReference type="PANTHER" id="PTHR38791">
    <property type="entry name" value="ZN(II)2CYS6 TRANSCRIPTION FACTOR (EUROFUNG)-RELATED-RELATED"/>
    <property type="match status" value="1"/>
</dbReference>
<name>A0A6A6QBB0_9PEZI</name>
<evidence type="ECO:0000256" key="2">
    <source>
        <dbReference type="SAM" id="MobiDB-lite"/>
    </source>
</evidence>
<keyword evidence="1" id="KW-0539">Nucleus</keyword>
<keyword evidence="5" id="KW-1185">Reference proteome</keyword>
<accession>A0A6A6QBB0</accession>
<dbReference type="InterPro" id="IPR001138">
    <property type="entry name" value="Zn2Cys6_DnaBD"/>
</dbReference>
<dbReference type="InterPro" id="IPR036864">
    <property type="entry name" value="Zn2-C6_fun-type_DNA-bd_sf"/>
</dbReference>
<evidence type="ECO:0000313" key="4">
    <source>
        <dbReference type="EMBL" id="KAF2489369.1"/>
    </source>
</evidence>
<proteinExistence type="predicted"/>
<evidence type="ECO:0000256" key="1">
    <source>
        <dbReference type="ARBA" id="ARBA00023242"/>
    </source>
</evidence>
<gene>
    <name evidence="4" type="ORF">BU16DRAFT_586436</name>
</gene>
<dbReference type="SMART" id="SM00066">
    <property type="entry name" value="GAL4"/>
    <property type="match status" value="1"/>
</dbReference>
<evidence type="ECO:0000259" key="3">
    <source>
        <dbReference type="PROSITE" id="PS50048"/>
    </source>
</evidence>
<feature type="domain" description="Zn(2)-C6 fungal-type" evidence="3">
    <location>
        <begin position="7"/>
        <end position="35"/>
    </location>
</feature>
<dbReference type="EMBL" id="MU004199">
    <property type="protein sequence ID" value="KAF2489369.1"/>
    <property type="molecule type" value="Genomic_DNA"/>
</dbReference>
<sequence length="612" mass="67524">MKTPNRACRTCKQRRVKCDEAQPVCNRCQKANLVCHSAEERKLIFLDENEYAIGKRKRPRGPNTKTAAVSIIRDTSRPRTKLNSQNVPAKPSISLRDPKDVENVVSVPTPPPESQTSSIPLAFTTPLTEQALTYYSRCYIESPPNLPEIADGHLSRVLVSSCFSRPHSVLSLAIAAVSHATFGRARENQVALAVGRSTYSKALTATNQALRDVEGVVLDEVLLAVMLLSFYENSVMERSQAKKTETSSDLMRNRQGGEIQDIAARSFAHHNGAMAMLSLRCQSSHRKAESLELDKLVRRQLLRSLLLRSMPVPPWLRDGEKFGECGIALGLDDCMVKSATLRYQTSTIAADYFAGLSLLGRHEEMTRLRRLLVEAQTLDDLLVLWSNSLPPEDWYTTFAIERDGIDEAGNMVFDGIVHVYPTVGHAGMWNRYRALRLTVNDIKLKILSLLAGFPEINTASLIGAVHLRIQHLANELCASVPYMLGLLEKGRETDGVAIITCKDMGSLKCAVKGATVSFLCWPLTMATMLSTIPAKHQRYLRERLLDVSEIVDDGVLERVAAGFSSPSDSSTETAASATAPQNVEVGTRKSFPWSAQPSTGFDLLPGLSNWTT</sequence>
<dbReference type="InterPro" id="IPR053175">
    <property type="entry name" value="DHMBA_Reg_Transcription_Factor"/>
</dbReference>
<dbReference type="Pfam" id="PF00172">
    <property type="entry name" value="Zn_clus"/>
    <property type="match status" value="1"/>
</dbReference>
<feature type="region of interest" description="Disordered" evidence="2">
    <location>
        <begin position="562"/>
        <end position="581"/>
    </location>
</feature>
<dbReference type="PROSITE" id="PS00463">
    <property type="entry name" value="ZN2_CY6_FUNGAL_1"/>
    <property type="match status" value="1"/>
</dbReference>
<dbReference type="CDD" id="cd00067">
    <property type="entry name" value="GAL4"/>
    <property type="match status" value="1"/>
</dbReference>
<dbReference type="GO" id="GO:0000981">
    <property type="term" value="F:DNA-binding transcription factor activity, RNA polymerase II-specific"/>
    <property type="evidence" value="ECO:0007669"/>
    <property type="project" value="InterPro"/>
</dbReference>
<dbReference type="GO" id="GO:0008270">
    <property type="term" value="F:zinc ion binding"/>
    <property type="evidence" value="ECO:0007669"/>
    <property type="project" value="InterPro"/>
</dbReference>